<reference evidence="2 3" key="1">
    <citation type="journal article" date="2011" name="J. Bacteriol.">
        <title>Complete genome sequence of the plant growth-promoting endophyte Burkholderia phytofirmans strain PsJN.</title>
        <authorList>
            <person name="Weilharter A."/>
            <person name="Mitter B."/>
            <person name="Shin M.V."/>
            <person name="Chain P.S."/>
            <person name="Nowak J."/>
            <person name="Sessitsch A."/>
        </authorList>
    </citation>
    <scope>NUCLEOTIDE SEQUENCE [LARGE SCALE GENOMIC DNA]</scope>
    <source>
        <strain evidence="3">DSM 17436 / LMG 22146 / PsJN</strain>
    </source>
</reference>
<dbReference type="Proteomes" id="UP000001739">
    <property type="component" value="Chromosome 2"/>
</dbReference>
<dbReference type="CDD" id="cd01948">
    <property type="entry name" value="EAL"/>
    <property type="match status" value="1"/>
</dbReference>
<sequence length="305" mass="33201">MCIRWRGLNIMSAMYTLDYAQPKSLANALDSRVDFVAQNDAETSGDASLRLSELERRVCDGLHAGEFHLVFQGAYRAASGVLARLEAQVRWMHPDYGLLLPGIFMMPLDHPIVAREMVSFVVDSVCRELRDALRAKLPLQPIAITVPAQVALLDSFAEELVRVAGSYGVPASLLEIEVTDSVEAAKLLSLRTLTEGLRAAGIGLSIGKWGNGASSLASLGSLDVDTVVVARELMPAVPGDKRGAAVMTAIMDLLHALDLRVVVSGVDTQEQFRWLCRWPEALVQGVLFGRPKVGLARVLELRWEA</sequence>
<dbReference type="InterPro" id="IPR001633">
    <property type="entry name" value="EAL_dom"/>
</dbReference>
<feature type="domain" description="EAL" evidence="1">
    <location>
        <begin position="51"/>
        <end position="305"/>
    </location>
</feature>
<evidence type="ECO:0000259" key="1">
    <source>
        <dbReference type="PROSITE" id="PS50883"/>
    </source>
</evidence>
<gene>
    <name evidence="2" type="ordered locus">Bphyt_4045</name>
</gene>
<evidence type="ECO:0000313" key="2">
    <source>
        <dbReference type="EMBL" id="ACD18429.1"/>
    </source>
</evidence>
<accession>B2TEA8</accession>
<name>B2TEA8_PARPJ</name>
<proteinExistence type="predicted"/>
<dbReference type="HOGENOM" id="CLU_000445_70_50_4"/>
<dbReference type="InterPro" id="IPR035919">
    <property type="entry name" value="EAL_sf"/>
</dbReference>
<dbReference type="SMART" id="SM00052">
    <property type="entry name" value="EAL"/>
    <property type="match status" value="1"/>
</dbReference>
<dbReference type="eggNOG" id="COG2200">
    <property type="taxonomic scope" value="Bacteria"/>
</dbReference>
<dbReference type="SUPFAM" id="SSF141868">
    <property type="entry name" value="EAL domain-like"/>
    <property type="match status" value="1"/>
</dbReference>
<dbReference type="InterPro" id="IPR052155">
    <property type="entry name" value="Biofilm_reg_signaling"/>
</dbReference>
<evidence type="ECO:0000313" key="3">
    <source>
        <dbReference type="Proteomes" id="UP000001739"/>
    </source>
</evidence>
<dbReference type="Pfam" id="PF00563">
    <property type="entry name" value="EAL"/>
    <property type="match status" value="1"/>
</dbReference>
<dbReference type="Gene3D" id="3.20.20.450">
    <property type="entry name" value="EAL domain"/>
    <property type="match status" value="1"/>
</dbReference>
<dbReference type="STRING" id="398527.Bphyt_4045"/>
<dbReference type="PANTHER" id="PTHR44757:SF2">
    <property type="entry name" value="BIOFILM ARCHITECTURE MAINTENANCE PROTEIN MBAA"/>
    <property type="match status" value="1"/>
</dbReference>
<dbReference type="EMBL" id="CP001053">
    <property type="protein sequence ID" value="ACD18429.1"/>
    <property type="molecule type" value="Genomic_DNA"/>
</dbReference>
<dbReference type="PROSITE" id="PS50883">
    <property type="entry name" value="EAL"/>
    <property type="match status" value="1"/>
</dbReference>
<dbReference type="PANTHER" id="PTHR44757">
    <property type="entry name" value="DIGUANYLATE CYCLASE DGCP"/>
    <property type="match status" value="1"/>
</dbReference>
<dbReference type="AlphaFoldDB" id="B2TEA8"/>
<protein>
    <submittedName>
        <fullName evidence="2">Diguanylate phosphodiesterase</fullName>
    </submittedName>
</protein>
<organism evidence="2 3">
    <name type="scientific">Paraburkholderia phytofirmans (strain DSM 17436 / LMG 22146 / PsJN)</name>
    <name type="common">Burkholderia phytofirmans</name>
    <dbReference type="NCBI Taxonomy" id="398527"/>
    <lineage>
        <taxon>Bacteria</taxon>
        <taxon>Pseudomonadati</taxon>
        <taxon>Pseudomonadota</taxon>
        <taxon>Betaproteobacteria</taxon>
        <taxon>Burkholderiales</taxon>
        <taxon>Burkholderiaceae</taxon>
        <taxon>Paraburkholderia</taxon>
    </lineage>
</organism>
<dbReference type="KEGG" id="bpy:Bphyt_4045"/>